<protein>
    <submittedName>
        <fullName evidence="1">Uncharacterized protein</fullName>
    </submittedName>
</protein>
<organism evidence="1">
    <name type="scientific">marine sediment metagenome</name>
    <dbReference type="NCBI Taxonomy" id="412755"/>
    <lineage>
        <taxon>unclassified sequences</taxon>
        <taxon>metagenomes</taxon>
        <taxon>ecological metagenomes</taxon>
    </lineage>
</organism>
<feature type="non-terminal residue" evidence="1">
    <location>
        <position position="1"/>
    </location>
</feature>
<sequence>KNFVESKYIKDPDLDNLQIFLIQNVEAGTPIFNFKFVPEHMDMDLVSGFLNTVEIWGETELKSGETVLIEFDERYILGDFIMGNNFKLIFFLKNKPSFWLKERISAFITKVEEEIGAELSQYASKYREFDNLEKIREIFGNIFGSEIFKLFNP</sequence>
<dbReference type="AlphaFoldDB" id="A0A0F8Y995"/>
<accession>A0A0F8Y995</accession>
<proteinExistence type="predicted"/>
<gene>
    <name evidence="1" type="ORF">LCGC14_2848700</name>
</gene>
<dbReference type="EMBL" id="LAZR01054723">
    <property type="protein sequence ID" value="KKK77923.1"/>
    <property type="molecule type" value="Genomic_DNA"/>
</dbReference>
<reference evidence="1" key="1">
    <citation type="journal article" date="2015" name="Nature">
        <title>Complex archaea that bridge the gap between prokaryotes and eukaryotes.</title>
        <authorList>
            <person name="Spang A."/>
            <person name="Saw J.H."/>
            <person name="Jorgensen S.L."/>
            <person name="Zaremba-Niedzwiedzka K."/>
            <person name="Martijn J."/>
            <person name="Lind A.E."/>
            <person name="van Eijk R."/>
            <person name="Schleper C."/>
            <person name="Guy L."/>
            <person name="Ettema T.J."/>
        </authorList>
    </citation>
    <scope>NUCLEOTIDE SEQUENCE</scope>
</reference>
<evidence type="ECO:0000313" key="1">
    <source>
        <dbReference type="EMBL" id="KKK77923.1"/>
    </source>
</evidence>
<comment type="caution">
    <text evidence="1">The sequence shown here is derived from an EMBL/GenBank/DDBJ whole genome shotgun (WGS) entry which is preliminary data.</text>
</comment>
<name>A0A0F8Y995_9ZZZZ</name>